<dbReference type="Gene3D" id="2.60.120.260">
    <property type="entry name" value="Galactose-binding domain-like"/>
    <property type="match status" value="1"/>
</dbReference>
<dbReference type="PROSITE" id="PS50109">
    <property type="entry name" value="HIS_KIN"/>
    <property type="match status" value="1"/>
</dbReference>
<feature type="transmembrane region" description="Helical" evidence="12">
    <location>
        <begin position="368"/>
        <end position="387"/>
    </location>
</feature>
<dbReference type="AlphaFoldDB" id="A0A927GTC7"/>
<proteinExistence type="predicted"/>
<dbReference type="GO" id="GO:0005886">
    <property type="term" value="C:plasma membrane"/>
    <property type="evidence" value="ECO:0007669"/>
    <property type="project" value="UniProtKB-SubCell"/>
</dbReference>
<evidence type="ECO:0000256" key="13">
    <source>
        <dbReference type="SAM" id="SignalP"/>
    </source>
</evidence>
<feature type="transmembrane region" description="Helical" evidence="12">
    <location>
        <begin position="248"/>
        <end position="275"/>
    </location>
</feature>
<comment type="catalytic activity">
    <reaction evidence="1">
        <text>ATP + protein L-histidine = ADP + protein N-phospho-L-histidine.</text>
        <dbReference type="EC" id="2.7.13.3"/>
    </reaction>
</comment>
<dbReference type="GO" id="GO:0000155">
    <property type="term" value="F:phosphorelay sensor kinase activity"/>
    <property type="evidence" value="ECO:0007669"/>
    <property type="project" value="InterPro"/>
</dbReference>
<dbReference type="GO" id="GO:0016036">
    <property type="term" value="P:cellular response to phosphate starvation"/>
    <property type="evidence" value="ECO:0007669"/>
    <property type="project" value="TreeGrafter"/>
</dbReference>
<keyword evidence="10 12" id="KW-0472">Membrane</keyword>
<dbReference type="EC" id="2.7.13.3" evidence="3"/>
<dbReference type="InterPro" id="IPR003661">
    <property type="entry name" value="HisK_dim/P_dom"/>
</dbReference>
<evidence type="ECO:0000256" key="9">
    <source>
        <dbReference type="ARBA" id="ARBA00023012"/>
    </source>
</evidence>
<dbReference type="InterPro" id="IPR050351">
    <property type="entry name" value="BphY/WalK/GraS-like"/>
</dbReference>
<dbReference type="Pfam" id="PF02518">
    <property type="entry name" value="HATPase_c"/>
    <property type="match status" value="1"/>
</dbReference>
<keyword evidence="16" id="KW-1185">Reference proteome</keyword>
<dbReference type="EMBL" id="JACXIZ010000029">
    <property type="protein sequence ID" value="MBD2846960.1"/>
    <property type="molecule type" value="Genomic_DNA"/>
</dbReference>
<dbReference type="SMART" id="SM00388">
    <property type="entry name" value="HisKA"/>
    <property type="match status" value="1"/>
</dbReference>
<dbReference type="Gene3D" id="3.30.565.10">
    <property type="entry name" value="Histidine kinase-like ATPase, C-terminal domain"/>
    <property type="match status" value="1"/>
</dbReference>
<dbReference type="FunFam" id="3.30.565.10:FF:000006">
    <property type="entry name" value="Sensor histidine kinase WalK"/>
    <property type="match status" value="1"/>
</dbReference>
<gene>
    <name evidence="15" type="ORF">IDH44_17315</name>
</gene>
<dbReference type="PANTHER" id="PTHR45453">
    <property type="entry name" value="PHOSPHATE REGULON SENSOR PROTEIN PHOR"/>
    <property type="match status" value="1"/>
</dbReference>
<feature type="transmembrane region" description="Helical" evidence="12">
    <location>
        <begin position="317"/>
        <end position="336"/>
    </location>
</feature>
<dbReference type="InterPro" id="IPR036890">
    <property type="entry name" value="HATPase_C_sf"/>
</dbReference>
<dbReference type="InterPro" id="IPR008979">
    <property type="entry name" value="Galactose-bd-like_sf"/>
</dbReference>
<evidence type="ECO:0000256" key="8">
    <source>
        <dbReference type="ARBA" id="ARBA00022840"/>
    </source>
</evidence>
<feature type="transmembrane region" description="Helical" evidence="12">
    <location>
        <begin position="287"/>
        <end position="305"/>
    </location>
</feature>
<keyword evidence="5" id="KW-0808">Transferase</keyword>
<dbReference type="GO" id="GO:0005524">
    <property type="term" value="F:ATP binding"/>
    <property type="evidence" value="ECO:0007669"/>
    <property type="project" value="UniProtKB-KW"/>
</dbReference>
<accession>A0A927GTC7</accession>
<dbReference type="InterPro" id="IPR003594">
    <property type="entry name" value="HATPase_dom"/>
</dbReference>
<comment type="subcellular location">
    <subcellularLocation>
        <location evidence="2">Cell membrane</location>
        <topology evidence="2">Multi-pass membrane protein</topology>
    </subcellularLocation>
</comment>
<dbReference type="Pfam" id="PF00512">
    <property type="entry name" value="HisKA"/>
    <property type="match status" value="1"/>
</dbReference>
<dbReference type="SUPFAM" id="SSF49785">
    <property type="entry name" value="Galactose-binding domain-like"/>
    <property type="match status" value="1"/>
</dbReference>
<dbReference type="RefSeq" id="WP_190919832.1">
    <property type="nucleotide sequence ID" value="NZ_JACXIZ010000029.1"/>
</dbReference>
<dbReference type="InterPro" id="IPR004358">
    <property type="entry name" value="Sig_transdc_His_kin-like_C"/>
</dbReference>
<evidence type="ECO:0000256" key="1">
    <source>
        <dbReference type="ARBA" id="ARBA00000085"/>
    </source>
</evidence>
<dbReference type="InterPro" id="IPR011623">
    <property type="entry name" value="7TMR_DISM_rcpt_extracell_dom1"/>
</dbReference>
<dbReference type="FunFam" id="1.10.287.130:FF:000001">
    <property type="entry name" value="Two-component sensor histidine kinase"/>
    <property type="match status" value="1"/>
</dbReference>
<sequence length="706" mass="78488">MRVPKNPGRRKAAAARKHRWPAGALLLVLLAAALAGCSTAAGGDDEPRAAMGEIDLRGVPLKEEIVALAGKWAFYPEVLLTPGAAWASLDAEHVPVPQSWNGYDTLDSFDKGQGFGTYRLTIVTKRDGEILSLRIPNISSAYRLWIDGRLMAEAGTVGPNKALSEPGAMPQTVSFANDAARHELIVQVSNFDHRRGGIWLDFELGGSTAMDRYQSRTTAERMIIFGSLFMVGFYHLGLFALRRQERFTLYFGLLCLFVAARIIVMGDAFLMQWLPQLSWEAGLKVEYGAFALAALSGYLYIYHLFPKDASRRMLRAVAGVSGALCLLVLLTPPAFFSKLLGLFQLFVAVISLYAIAVLIRARRRRRDGAALVLTGFTVFVLTILNDMSFYNEWFGVDELVPIGLFFVIMMQSFIISYRFSRALRKVEQVTEEVRELNLGLESKVAERTEALQLTNANLAEAYAELEKLETSRRRLLSNISHDLRTPMTLVQGYLEALKDEVVEDPRQQQTYIRMMLSKVNGLNRLIHDLFELSKLEAGQVALERRRLSLSEWMAIQEESWRLDAESKGFAFEIAFVPGPEGTSAEQVWLELDEFKMGRVMANLVSNALGHMQPGGRLKLTFYRDEEAGTVVTEIGDTGSGIEAGDLPYIFDRFYMREKSKRTTTGSGLGLAIAKEIVEAHGGTISAASEPGKGSVFRIELPAAREH</sequence>
<feature type="chain" id="PRO_5036759077" description="histidine kinase" evidence="13">
    <location>
        <begin position="41"/>
        <end position="706"/>
    </location>
</feature>
<evidence type="ECO:0000256" key="6">
    <source>
        <dbReference type="ARBA" id="ARBA00022741"/>
    </source>
</evidence>
<evidence type="ECO:0000256" key="10">
    <source>
        <dbReference type="ARBA" id="ARBA00023136"/>
    </source>
</evidence>
<dbReference type="CDD" id="cd00075">
    <property type="entry name" value="HATPase"/>
    <property type="match status" value="1"/>
</dbReference>
<keyword evidence="12" id="KW-1133">Transmembrane helix</keyword>
<keyword evidence="11" id="KW-0175">Coiled coil</keyword>
<reference evidence="15" key="1">
    <citation type="submission" date="2020-09" db="EMBL/GenBank/DDBJ databases">
        <title>A novel bacterium of genus Paenibacillus, isolated from South China Sea.</title>
        <authorList>
            <person name="Huang H."/>
            <person name="Mo K."/>
            <person name="Hu Y."/>
        </authorList>
    </citation>
    <scope>NUCLEOTIDE SEQUENCE</scope>
    <source>
        <strain evidence="15">IB182496</strain>
    </source>
</reference>
<dbReference type="Gene3D" id="1.10.287.130">
    <property type="match status" value="1"/>
</dbReference>
<evidence type="ECO:0000313" key="15">
    <source>
        <dbReference type="EMBL" id="MBD2846960.1"/>
    </source>
</evidence>
<keyword evidence="7 15" id="KW-0418">Kinase</keyword>
<evidence type="ECO:0000256" key="7">
    <source>
        <dbReference type="ARBA" id="ARBA00022777"/>
    </source>
</evidence>
<comment type="caution">
    <text evidence="15">The sequence shown here is derived from an EMBL/GenBank/DDBJ whole genome shotgun (WGS) entry which is preliminary data.</text>
</comment>
<feature type="transmembrane region" description="Helical" evidence="12">
    <location>
        <begin position="399"/>
        <end position="417"/>
    </location>
</feature>
<dbReference type="GO" id="GO:0004721">
    <property type="term" value="F:phosphoprotein phosphatase activity"/>
    <property type="evidence" value="ECO:0007669"/>
    <property type="project" value="TreeGrafter"/>
</dbReference>
<evidence type="ECO:0000313" key="16">
    <source>
        <dbReference type="Proteomes" id="UP000621560"/>
    </source>
</evidence>
<evidence type="ECO:0000256" key="12">
    <source>
        <dbReference type="SAM" id="Phobius"/>
    </source>
</evidence>
<keyword evidence="4" id="KW-0597">Phosphoprotein</keyword>
<dbReference type="InterPro" id="IPR005467">
    <property type="entry name" value="His_kinase_dom"/>
</dbReference>
<keyword evidence="13" id="KW-0732">Signal</keyword>
<feature type="domain" description="Histidine kinase" evidence="14">
    <location>
        <begin position="478"/>
        <end position="704"/>
    </location>
</feature>
<keyword evidence="8" id="KW-0067">ATP-binding</keyword>
<evidence type="ECO:0000256" key="4">
    <source>
        <dbReference type="ARBA" id="ARBA00022553"/>
    </source>
</evidence>
<feature type="transmembrane region" description="Helical" evidence="12">
    <location>
        <begin position="222"/>
        <end position="241"/>
    </location>
</feature>
<keyword evidence="9" id="KW-0902">Two-component regulatory system</keyword>
<dbReference type="InterPro" id="IPR036097">
    <property type="entry name" value="HisK_dim/P_sf"/>
</dbReference>
<evidence type="ECO:0000256" key="3">
    <source>
        <dbReference type="ARBA" id="ARBA00012438"/>
    </source>
</evidence>
<dbReference type="SUPFAM" id="SSF47384">
    <property type="entry name" value="Homodimeric domain of signal transducing histidine kinase"/>
    <property type="match status" value="1"/>
</dbReference>
<dbReference type="SMART" id="SM00387">
    <property type="entry name" value="HATPase_c"/>
    <property type="match status" value="1"/>
</dbReference>
<evidence type="ECO:0000256" key="5">
    <source>
        <dbReference type="ARBA" id="ARBA00022679"/>
    </source>
</evidence>
<dbReference type="Proteomes" id="UP000621560">
    <property type="component" value="Unassembled WGS sequence"/>
</dbReference>
<dbReference type="Pfam" id="PF07695">
    <property type="entry name" value="7TMR-DISM_7TM"/>
    <property type="match status" value="1"/>
</dbReference>
<keyword evidence="6" id="KW-0547">Nucleotide-binding</keyword>
<feature type="signal peptide" evidence="13">
    <location>
        <begin position="1"/>
        <end position="40"/>
    </location>
</feature>
<organism evidence="15 16">
    <name type="scientific">Paenibacillus sabuli</name>
    <dbReference type="NCBI Taxonomy" id="2772509"/>
    <lineage>
        <taxon>Bacteria</taxon>
        <taxon>Bacillati</taxon>
        <taxon>Bacillota</taxon>
        <taxon>Bacilli</taxon>
        <taxon>Bacillales</taxon>
        <taxon>Paenibacillaceae</taxon>
        <taxon>Paenibacillus</taxon>
    </lineage>
</organism>
<keyword evidence="12" id="KW-0812">Transmembrane</keyword>
<feature type="transmembrane region" description="Helical" evidence="12">
    <location>
        <begin position="342"/>
        <end position="361"/>
    </location>
</feature>
<evidence type="ECO:0000259" key="14">
    <source>
        <dbReference type="PROSITE" id="PS50109"/>
    </source>
</evidence>
<evidence type="ECO:0000256" key="2">
    <source>
        <dbReference type="ARBA" id="ARBA00004651"/>
    </source>
</evidence>
<evidence type="ECO:0000256" key="11">
    <source>
        <dbReference type="SAM" id="Coils"/>
    </source>
</evidence>
<protein>
    <recommendedName>
        <fullName evidence="3">histidine kinase</fullName>
        <ecNumber evidence="3">2.7.13.3</ecNumber>
    </recommendedName>
</protein>
<dbReference type="PANTHER" id="PTHR45453:SF1">
    <property type="entry name" value="PHOSPHATE REGULON SENSOR PROTEIN PHOR"/>
    <property type="match status" value="1"/>
</dbReference>
<feature type="coiled-coil region" evidence="11">
    <location>
        <begin position="448"/>
        <end position="478"/>
    </location>
</feature>
<dbReference type="PRINTS" id="PR00344">
    <property type="entry name" value="BCTRLSENSOR"/>
</dbReference>
<name>A0A927GTC7_9BACL</name>
<dbReference type="SUPFAM" id="SSF55874">
    <property type="entry name" value="ATPase domain of HSP90 chaperone/DNA topoisomerase II/histidine kinase"/>
    <property type="match status" value="1"/>
</dbReference>
<dbReference type="CDD" id="cd00082">
    <property type="entry name" value="HisKA"/>
    <property type="match status" value="1"/>
</dbReference>